<comment type="subcellular location">
    <subcellularLocation>
        <location evidence="1">Cell membrane</location>
        <topology evidence="1">Multi-pass membrane protein</topology>
    </subcellularLocation>
</comment>
<dbReference type="HOGENOM" id="CLU_079292_0_2_9"/>
<sequence>MHQVMEYLREVNTVSIIFRLLLATLFSGIIGIERGTKKRPAGFRTHILVCIGATLVMLTSQYMVDVLKIQTDATRLGAQVISGIGFLGAGTIIVIGRNQVKGLTTAAGLWACACMGLAIGIGFYEGAIISCIFLYGVMIGLHRLDEYVQMHSKVMEIYLELDNMSALSHFIEYVKAQGTKVSDLEIQRIKQDGDQIVGAMMTLVLCDNCDHTQYIFELHHLDGIRAIQEIS</sequence>
<evidence type="ECO:0000259" key="8">
    <source>
        <dbReference type="Pfam" id="PF02308"/>
    </source>
</evidence>
<evidence type="ECO:0000313" key="10">
    <source>
        <dbReference type="Proteomes" id="UP000008467"/>
    </source>
</evidence>
<feature type="transmembrane region" description="Helical" evidence="7">
    <location>
        <begin position="45"/>
        <end position="64"/>
    </location>
</feature>
<comment type="similarity">
    <text evidence="2">Belongs to the MgtC/SapB family.</text>
</comment>
<feature type="transmembrane region" description="Helical" evidence="7">
    <location>
        <begin position="76"/>
        <end position="95"/>
    </location>
</feature>
<dbReference type="AlphaFoldDB" id="F2JI79"/>
<evidence type="ECO:0000256" key="6">
    <source>
        <dbReference type="ARBA" id="ARBA00023136"/>
    </source>
</evidence>
<keyword evidence="4 7" id="KW-0812">Transmembrane</keyword>
<proteinExistence type="inferred from homology"/>
<dbReference type="STRING" id="642492.Clole_1381"/>
<feature type="transmembrane region" description="Helical" evidence="7">
    <location>
        <begin position="127"/>
        <end position="144"/>
    </location>
</feature>
<dbReference type="PRINTS" id="PR01837">
    <property type="entry name" value="MGTCSAPBPROT"/>
</dbReference>
<evidence type="ECO:0000256" key="4">
    <source>
        <dbReference type="ARBA" id="ARBA00022692"/>
    </source>
</evidence>
<evidence type="ECO:0000256" key="3">
    <source>
        <dbReference type="ARBA" id="ARBA00022475"/>
    </source>
</evidence>
<evidence type="ECO:0000256" key="7">
    <source>
        <dbReference type="SAM" id="Phobius"/>
    </source>
</evidence>
<protein>
    <submittedName>
        <fullName evidence="9">MgtC/SapB transporter</fullName>
    </submittedName>
</protein>
<dbReference type="Proteomes" id="UP000008467">
    <property type="component" value="Chromosome"/>
</dbReference>
<dbReference type="RefSeq" id="WP_013656406.1">
    <property type="nucleotide sequence ID" value="NC_015275.1"/>
</dbReference>
<gene>
    <name evidence="9" type="ordered locus">Clole_1381</name>
</gene>
<dbReference type="PANTHER" id="PTHR33778">
    <property type="entry name" value="PROTEIN MGTC"/>
    <property type="match status" value="1"/>
</dbReference>
<dbReference type="KEGG" id="cle:Clole_1381"/>
<reference evidence="9 10" key="1">
    <citation type="journal article" date="2011" name="J. Bacteriol.">
        <title>Complete genome sequence of the cellulose-degrading bacterium Cellulosilyticum lentocellum.</title>
        <authorList>
            <consortium name="US DOE Joint Genome Institute"/>
            <person name="Miller D.A."/>
            <person name="Suen G."/>
            <person name="Bruce D."/>
            <person name="Copeland A."/>
            <person name="Cheng J.F."/>
            <person name="Detter C."/>
            <person name="Goodwin L.A."/>
            <person name="Han C.S."/>
            <person name="Hauser L.J."/>
            <person name="Land M.L."/>
            <person name="Lapidus A."/>
            <person name="Lucas S."/>
            <person name="Meincke L."/>
            <person name="Pitluck S."/>
            <person name="Tapia R."/>
            <person name="Teshima H."/>
            <person name="Woyke T."/>
            <person name="Fox B.G."/>
            <person name="Angert E.R."/>
            <person name="Currie C.R."/>
        </authorList>
    </citation>
    <scope>NUCLEOTIDE SEQUENCE [LARGE SCALE GENOMIC DNA]</scope>
    <source>
        <strain evidence="10">ATCC 49066 / DSM 5427 / NCIMB 11756 / RHM5</strain>
    </source>
</reference>
<evidence type="ECO:0000313" key="9">
    <source>
        <dbReference type="EMBL" id="ADZ83107.1"/>
    </source>
</evidence>
<evidence type="ECO:0000256" key="1">
    <source>
        <dbReference type="ARBA" id="ARBA00004651"/>
    </source>
</evidence>
<dbReference type="EMBL" id="CP002582">
    <property type="protein sequence ID" value="ADZ83107.1"/>
    <property type="molecule type" value="Genomic_DNA"/>
</dbReference>
<dbReference type="eggNOG" id="COG1285">
    <property type="taxonomic scope" value="Bacteria"/>
</dbReference>
<evidence type="ECO:0000256" key="5">
    <source>
        <dbReference type="ARBA" id="ARBA00022989"/>
    </source>
</evidence>
<dbReference type="InterPro" id="IPR003416">
    <property type="entry name" value="MgtC/SapB/SrpB/YhiD_fam"/>
</dbReference>
<keyword evidence="6 7" id="KW-0472">Membrane</keyword>
<feature type="transmembrane region" description="Helical" evidence="7">
    <location>
        <begin position="16"/>
        <end position="33"/>
    </location>
</feature>
<evidence type="ECO:0000256" key="2">
    <source>
        <dbReference type="ARBA" id="ARBA00009298"/>
    </source>
</evidence>
<name>F2JI79_CELLD</name>
<keyword evidence="3" id="KW-1003">Cell membrane</keyword>
<dbReference type="PANTHER" id="PTHR33778:SF1">
    <property type="entry name" value="MAGNESIUM TRANSPORTER YHID-RELATED"/>
    <property type="match status" value="1"/>
</dbReference>
<dbReference type="InterPro" id="IPR049177">
    <property type="entry name" value="MgtC_SapB_SrpB_YhiD_N"/>
</dbReference>
<dbReference type="Pfam" id="PF02308">
    <property type="entry name" value="MgtC"/>
    <property type="match status" value="1"/>
</dbReference>
<keyword evidence="5 7" id="KW-1133">Transmembrane helix</keyword>
<accession>F2JI79</accession>
<organism evidence="9 10">
    <name type="scientific">Cellulosilyticum lentocellum (strain ATCC 49066 / DSM 5427 / NCIMB 11756 / RHM5)</name>
    <name type="common">Clostridium lentocellum</name>
    <dbReference type="NCBI Taxonomy" id="642492"/>
    <lineage>
        <taxon>Bacteria</taxon>
        <taxon>Bacillati</taxon>
        <taxon>Bacillota</taxon>
        <taxon>Clostridia</taxon>
        <taxon>Lachnospirales</taxon>
        <taxon>Cellulosilyticaceae</taxon>
        <taxon>Cellulosilyticum</taxon>
    </lineage>
</organism>
<keyword evidence="10" id="KW-1185">Reference proteome</keyword>
<dbReference type="GO" id="GO:0005886">
    <property type="term" value="C:plasma membrane"/>
    <property type="evidence" value="ECO:0007669"/>
    <property type="project" value="UniProtKB-SubCell"/>
</dbReference>
<feature type="domain" description="MgtC/SapB/SrpB/YhiD N-terminal" evidence="8">
    <location>
        <begin position="20"/>
        <end position="146"/>
    </location>
</feature>